<evidence type="ECO:0000256" key="6">
    <source>
        <dbReference type="ARBA" id="ARBA00022824"/>
    </source>
</evidence>
<dbReference type="Pfam" id="PF07915">
    <property type="entry name" value="PRKCSH"/>
    <property type="match status" value="1"/>
</dbReference>
<dbReference type="InterPro" id="IPR012913">
    <property type="entry name" value="OS9-like_dom"/>
</dbReference>
<keyword evidence="6" id="KW-0256">Endoplasmic reticulum</keyword>
<feature type="compositionally biased region" description="Low complexity" evidence="8">
    <location>
        <begin position="469"/>
        <end position="482"/>
    </location>
</feature>
<evidence type="ECO:0000256" key="4">
    <source>
        <dbReference type="ARBA" id="ARBA00022729"/>
    </source>
</evidence>
<comment type="similarity">
    <text evidence="2">Belongs to the OS-9 family.</text>
</comment>
<protein>
    <recommendedName>
        <fullName evidence="3">Protein OS-9 homolog</fullName>
    </recommendedName>
</protein>
<dbReference type="GO" id="GO:0030246">
    <property type="term" value="F:carbohydrate binding"/>
    <property type="evidence" value="ECO:0007669"/>
    <property type="project" value="UniProtKB-KW"/>
</dbReference>
<keyword evidence="7" id="KW-1015">Disulfide bond</keyword>
<keyword evidence="12" id="KW-1185">Reference proteome</keyword>
<feature type="signal peptide" evidence="9">
    <location>
        <begin position="1"/>
        <end position="20"/>
    </location>
</feature>
<dbReference type="STRING" id="90262.A0A1X2HY08"/>
<dbReference type="InterPro" id="IPR044865">
    <property type="entry name" value="MRH_dom"/>
</dbReference>
<evidence type="ECO:0000313" key="12">
    <source>
        <dbReference type="Proteomes" id="UP000193560"/>
    </source>
</evidence>
<dbReference type="GO" id="GO:0005789">
    <property type="term" value="C:endoplasmic reticulum membrane"/>
    <property type="evidence" value="ECO:0007669"/>
    <property type="project" value="UniProtKB-SubCell"/>
</dbReference>
<dbReference type="GO" id="GO:0030970">
    <property type="term" value="P:retrograde protein transport, ER to cytosol"/>
    <property type="evidence" value="ECO:0007669"/>
    <property type="project" value="TreeGrafter"/>
</dbReference>
<dbReference type="PANTHER" id="PTHR15414:SF0">
    <property type="entry name" value="ENDOPLASMIC RETICULUM LECTIN 1"/>
    <property type="match status" value="1"/>
</dbReference>
<dbReference type="InterPro" id="IPR045149">
    <property type="entry name" value="OS-9-like"/>
</dbReference>
<feature type="region of interest" description="Disordered" evidence="8">
    <location>
        <begin position="469"/>
        <end position="507"/>
    </location>
</feature>
<comment type="caution">
    <text evidence="11">The sequence shown here is derived from an EMBL/GenBank/DDBJ whole genome shotgun (WGS) entry which is preliminary data.</text>
</comment>
<comment type="subcellular location">
    <subcellularLocation>
        <location evidence="1">Endoplasmic reticulum membrane</location>
        <topology evidence="1">Peripheral membrane protein</topology>
        <orientation evidence="1">Lumenal side</orientation>
    </subcellularLocation>
</comment>
<feature type="compositionally biased region" description="Polar residues" evidence="8">
    <location>
        <begin position="367"/>
        <end position="383"/>
    </location>
</feature>
<reference evidence="11 12" key="1">
    <citation type="submission" date="2016-07" db="EMBL/GenBank/DDBJ databases">
        <title>Pervasive Adenine N6-methylation of Active Genes in Fungi.</title>
        <authorList>
            <consortium name="DOE Joint Genome Institute"/>
            <person name="Mondo S.J."/>
            <person name="Dannebaum R.O."/>
            <person name="Kuo R.C."/>
            <person name="Labutti K."/>
            <person name="Haridas S."/>
            <person name="Kuo A."/>
            <person name="Salamov A."/>
            <person name="Ahrendt S.R."/>
            <person name="Lipzen A."/>
            <person name="Sullivan W."/>
            <person name="Andreopoulos W.B."/>
            <person name="Clum A."/>
            <person name="Lindquist E."/>
            <person name="Daum C."/>
            <person name="Ramamoorthy G.K."/>
            <person name="Gryganskyi A."/>
            <person name="Culley D."/>
            <person name="Magnuson J.K."/>
            <person name="James T.Y."/>
            <person name="O'Malley M.A."/>
            <person name="Stajich J.E."/>
            <person name="Spatafora J.W."/>
            <person name="Visel A."/>
            <person name="Grigoriev I.V."/>
        </authorList>
    </citation>
    <scope>NUCLEOTIDE SEQUENCE [LARGE SCALE GENOMIC DNA]</scope>
    <source>
        <strain evidence="11 12">NRRL 1336</strain>
    </source>
</reference>
<dbReference type="Gene3D" id="2.70.130.10">
    <property type="entry name" value="Mannose-6-phosphate receptor binding domain"/>
    <property type="match status" value="1"/>
</dbReference>
<feature type="chain" id="PRO_5013344252" description="Protein OS-9 homolog" evidence="9">
    <location>
        <begin position="21"/>
        <end position="507"/>
    </location>
</feature>
<feature type="domain" description="MRH" evidence="10">
    <location>
        <begin position="132"/>
        <end position="311"/>
    </location>
</feature>
<proteinExistence type="inferred from homology"/>
<dbReference type="OrthoDB" id="448954at2759"/>
<keyword evidence="5" id="KW-0430">Lectin</keyword>
<sequence>MVQHNLALISLFSSILLCQASPFVYEDYFAYPRYKLELTDKKIPEFSVFGNQQGGHTGRWKNEAHCNGEQNQVIMMTTNMQPFLCTIPTVTTGRPYQYSSFLTNTNAKSSQSFEETQHIIKQGLELLEPLENACLYHNPHGYWTYEYCHGRHVRQFHIDASTVNNGGDKIIVDGKSSYILGTFPHHQDNSNADSLSTYTNNNNESPPSLQQQQEHSILGKKPSPVSFDHATAQSISSTTLRHIAGRGSQQQQQVLVQHWTDGSKCDITNQPRTIDIQFQCAGQDMDHIAYFEEVSTCHYHMTIATPRLCDDLALGSKKQTKSHNIECNPIVPEYWITDHEQQQQQQQQQTEEEDNIMERNAQQLQVDDNDNSNDLTDQPSDIDQQQQQSTVDMLLEDKDAAKNELVGMISTLTEQVDQLQRSMGYHHAIQQQQQQQHGHWVIAPDTNIHHRDSRDTTHSFFQQLLSSGASSSTAPSLSSSSLFKDTQNNSPSESQKNKMAYEKTYYT</sequence>
<dbReference type="EMBL" id="MCGE01000047">
    <property type="protein sequence ID" value="ORZ04887.1"/>
    <property type="molecule type" value="Genomic_DNA"/>
</dbReference>
<evidence type="ECO:0000256" key="1">
    <source>
        <dbReference type="ARBA" id="ARBA00004367"/>
    </source>
</evidence>
<name>A0A1X2HY08_9FUNG</name>
<feature type="region of interest" description="Disordered" evidence="8">
    <location>
        <begin position="367"/>
        <end position="388"/>
    </location>
</feature>
<accession>A0A1X2HY08</accession>
<dbReference type="AlphaFoldDB" id="A0A1X2HY08"/>
<feature type="compositionally biased region" description="Polar residues" evidence="8">
    <location>
        <begin position="189"/>
        <end position="215"/>
    </location>
</feature>
<organism evidence="11 12">
    <name type="scientific">Absidia repens</name>
    <dbReference type="NCBI Taxonomy" id="90262"/>
    <lineage>
        <taxon>Eukaryota</taxon>
        <taxon>Fungi</taxon>
        <taxon>Fungi incertae sedis</taxon>
        <taxon>Mucoromycota</taxon>
        <taxon>Mucoromycotina</taxon>
        <taxon>Mucoromycetes</taxon>
        <taxon>Mucorales</taxon>
        <taxon>Cunninghamellaceae</taxon>
        <taxon>Absidia</taxon>
    </lineage>
</organism>
<evidence type="ECO:0000256" key="9">
    <source>
        <dbReference type="SAM" id="SignalP"/>
    </source>
</evidence>
<evidence type="ECO:0000256" key="5">
    <source>
        <dbReference type="ARBA" id="ARBA00022734"/>
    </source>
</evidence>
<dbReference type="PROSITE" id="PS51914">
    <property type="entry name" value="MRH"/>
    <property type="match status" value="1"/>
</dbReference>
<dbReference type="Proteomes" id="UP000193560">
    <property type="component" value="Unassembled WGS sequence"/>
</dbReference>
<evidence type="ECO:0000256" key="2">
    <source>
        <dbReference type="ARBA" id="ARBA00009918"/>
    </source>
</evidence>
<dbReference type="GO" id="GO:0005788">
    <property type="term" value="C:endoplasmic reticulum lumen"/>
    <property type="evidence" value="ECO:0007669"/>
    <property type="project" value="TreeGrafter"/>
</dbReference>
<evidence type="ECO:0000313" key="11">
    <source>
        <dbReference type="EMBL" id="ORZ04887.1"/>
    </source>
</evidence>
<feature type="compositionally biased region" description="Polar residues" evidence="8">
    <location>
        <begin position="483"/>
        <end position="494"/>
    </location>
</feature>
<dbReference type="GO" id="GO:0030968">
    <property type="term" value="P:endoplasmic reticulum unfolded protein response"/>
    <property type="evidence" value="ECO:0007669"/>
    <property type="project" value="InterPro"/>
</dbReference>
<feature type="region of interest" description="Disordered" evidence="8">
    <location>
        <begin position="189"/>
        <end position="221"/>
    </location>
</feature>
<dbReference type="SUPFAM" id="SSF50911">
    <property type="entry name" value="Mannose 6-phosphate receptor domain"/>
    <property type="match status" value="1"/>
</dbReference>
<keyword evidence="4 9" id="KW-0732">Signal</keyword>
<dbReference type="PANTHER" id="PTHR15414">
    <property type="entry name" value="OS-9-RELATED"/>
    <property type="match status" value="1"/>
</dbReference>
<evidence type="ECO:0000256" key="7">
    <source>
        <dbReference type="ARBA" id="ARBA00023157"/>
    </source>
</evidence>
<dbReference type="InterPro" id="IPR009011">
    <property type="entry name" value="Man6P_isomerase_rcpt-bd_dom_sf"/>
</dbReference>
<gene>
    <name evidence="11" type="ORF">BCR42DRAFT_457031</name>
</gene>
<evidence type="ECO:0000256" key="3">
    <source>
        <dbReference type="ARBA" id="ARBA00018727"/>
    </source>
</evidence>
<evidence type="ECO:0000259" key="10">
    <source>
        <dbReference type="PROSITE" id="PS51914"/>
    </source>
</evidence>
<evidence type="ECO:0000256" key="8">
    <source>
        <dbReference type="SAM" id="MobiDB-lite"/>
    </source>
</evidence>